<dbReference type="AlphaFoldDB" id="A0AA43TWA3"/>
<sequence length="225" mass="25187">MAGTIDFYFDIASPFAYLAFYVLRTSPVFTDVQITYKPVLLSGILKACKNTPLLLVKNKAQWAPREHARWVQLFNIPMNTAWPPGYPPNSSQTQRALLAVERLAEPEKLAGCAAGLFHRHFAEARAVNKPEDWREVLERILGGEVAARVEEMSRTDEMQRLLRERTEAAVEGEGSFGLPWYVVTNVKGEKEAFFGFDHIGQVANHLGLRKPEAGSLGEGGWKAML</sequence>
<evidence type="ECO:0000256" key="1">
    <source>
        <dbReference type="ARBA" id="ARBA00006494"/>
    </source>
</evidence>
<comment type="catalytic activity">
    <reaction evidence="3 4">
        <text>RX + glutathione = an S-substituted glutathione + a halide anion + H(+)</text>
        <dbReference type="Rhea" id="RHEA:16437"/>
        <dbReference type="ChEBI" id="CHEBI:15378"/>
        <dbReference type="ChEBI" id="CHEBI:16042"/>
        <dbReference type="ChEBI" id="CHEBI:17792"/>
        <dbReference type="ChEBI" id="CHEBI:57925"/>
        <dbReference type="ChEBI" id="CHEBI:90779"/>
        <dbReference type="EC" id="2.5.1.18"/>
    </reaction>
</comment>
<dbReference type="EMBL" id="JAPUFD010000011">
    <property type="protein sequence ID" value="MDI1490289.1"/>
    <property type="molecule type" value="Genomic_DNA"/>
</dbReference>
<accession>A0AA43TWA3</accession>
<dbReference type="EC" id="2.5.1.18" evidence="4"/>
<keyword evidence="8" id="KW-1185">Reference proteome</keyword>
<dbReference type="InterPro" id="IPR051924">
    <property type="entry name" value="GST_Kappa/NadH"/>
</dbReference>
<feature type="domain" description="DSBA-like thioredoxin" evidence="6">
    <location>
        <begin position="4"/>
        <end position="206"/>
    </location>
</feature>
<dbReference type="GO" id="GO:0006749">
    <property type="term" value="P:glutathione metabolic process"/>
    <property type="evidence" value="ECO:0007669"/>
    <property type="project" value="TreeGrafter"/>
</dbReference>
<dbReference type="InterPro" id="IPR001853">
    <property type="entry name" value="DSBA-like_thioredoxin_dom"/>
</dbReference>
<comment type="caution">
    <text evidence="7">The sequence shown here is derived from an EMBL/GenBank/DDBJ whole genome shotgun (WGS) entry which is preliminary data.</text>
</comment>
<evidence type="ECO:0000256" key="5">
    <source>
        <dbReference type="PIRSR" id="PIRSR006386-1"/>
    </source>
</evidence>
<dbReference type="FunFam" id="3.40.30.10:FF:000096">
    <property type="entry name" value="Glutathione S-transferase kappa"/>
    <property type="match status" value="1"/>
</dbReference>
<dbReference type="PIRSF" id="PIRSF006386">
    <property type="entry name" value="HCCAis_GSTk"/>
    <property type="match status" value="1"/>
</dbReference>
<dbReference type="PANTHER" id="PTHR42943:SF2">
    <property type="entry name" value="GLUTATHIONE S-TRANSFERASE KAPPA 1"/>
    <property type="match status" value="1"/>
</dbReference>
<dbReference type="GO" id="GO:0005739">
    <property type="term" value="C:mitochondrion"/>
    <property type="evidence" value="ECO:0007669"/>
    <property type="project" value="TreeGrafter"/>
</dbReference>
<dbReference type="GO" id="GO:0004364">
    <property type="term" value="F:glutathione transferase activity"/>
    <property type="evidence" value="ECO:0007669"/>
    <property type="project" value="UniProtKB-UniRule"/>
</dbReference>
<evidence type="ECO:0000256" key="4">
    <source>
        <dbReference type="PIRNR" id="PIRNR006386"/>
    </source>
</evidence>
<evidence type="ECO:0000313" key="8">
    <source>
        <dbReference type="Proteomes" id="UP001161017"/>
    </source>
</evidence>
<dbReference type="PANTHER" id="PTHR42943">
    <property type="entry name" value="GLUTATHIONE S-TRANSFERASE KAPPA"/>
    <property type="match status" value="1"/>
</dbReference>
<organism evidence="7 8">
    <name type="scientific">Ramalina farinacea</name>
    <dbReference type="NCBI Taxonomy" id="258253"/>
    <lineage>
        <taxon>Eukaryota</taxon>
        <taxon>Fungi</taxon>
        <taxon>Dikarya</taxon>
        <taxon>Ascomycota</taxon>
        <taxon>Pezizomycotina</taxon>
        <taxon>Lecanoromycetes</taxon>
        <taxon>OSLEUM clade</taxon>
        <taxon>Lecanoromycetidae</taxon>
        <taxon>Lecanorales</taxon>
        <taxon>Lecanorineae</taxon>
        <taxon>Ramalinaceae</taxon>
        <taxon>Ramalina</taxon>
    </lineage>
</organism>
<protein>
    <recommendedName>
        <fullName evidence="4">Glutathione S-transferase kappa</fullName>
        <ecNumber evidence="4">2.5.1.18</ecNumber>
    </recommendedName>
</protein>
<evidence type="ECO:0000313" key="7">
    <source>
        <dbReference type="EMBL" id="MDI1490289.1"/>
    </source>
</evidence>
<dbReference type="SUPFAM" id="SSF52833">
    <property type="entry name" value="Thioredoxin-like"/>
    <property type="match status" value="1"/>
</dbReference>
<dbReference type="InterPro" id="IPR014440">
    <property type="entry name" value="HCCAis_GSTk"/>
</dbReference>
<dbReference type="GO" id="GO:0004602">
    <property type="term" value="F:glutathione peroxidase activity"/>
    <property type="evidence" value="ECO:0007669"/>
    <property type="project" value="TreeGrafter"/>
</dbReference>
<proteinExistence type="inferred from homology"/>
<reference evidence="7" key="1">
    <citation type="journal article" date="2023" name="Genome Biol. Evol.">
        <title>First Whole Genome Sequence and Flow Cytometry Genome Size Data for the Lichen-Forming Fungus Ramalina farinacea (Ascomycota).</title>
        <authorList>
            <person name="Llewellyn T."/>
            <person name="Mian S."/>
            <person name="Hill R."/>
            <person name="Leitch I.J."/>
            <person name="Gaya E."/>
        </authorList>
    </citation>
    <scope>NUCLEOTIDE SEQUENCE</scope>
    <source>
        <strain evidence="7">LIQ254RAFAR</strain>
    </source>
</reference>
<dbReference type="Proteomes" id="UP001161017">
    <property type="component" value="Unassembled WGS sequence"/>
</dbReference>
<dbReference type="GO" id="GO:0005777">
    <property type="term" value="C:peroxisome"/>
    <property type="evidence" value="ECO:0007669"/>
    <property type="project" value="TreeGrafter"/>
</dbReference>
<comment type="similarity">
    <text evidence="1 4">Belongs to the GST superfamily. Kappa family.</text>
</comment>
<dbReference type="InterPro" id="IPR036249">
    <property type="entry name" value="Thioredoxin-like_sf"/>
</dbReference>
<evidence type="ECO:0000259" key="6">
    <source>
        <dbReference type="Pfam" id="PF01323"/>
    </source>
</evidence>
<gene>
    <name evidence="7" type="ORF">OHK93_001489</name>
</gene>
<keyword evidence="2 4" id="KW-0808">Transferase</keyword>
<dbReference type="Gene3D" id="3.40.30.10">
    <property type="entry name" value="Glutaredoxin"/>
    <property type="match status" value="1"/>
</dbReference>
<feature type="active site" description="Nucleophile" evidence="5">
    <location>
        <position position="13"/>
    </location>
</feature>
<name>A0AA43TWA3_9LECA</name>
<evidence type="ECO:0000256" key="2">
    <source>
        <dbReference type="ARBA" id="ARBA00022679"/>
    </source>
</evidence>
<evidence type="ECO:0000256" key="3">
    <source>
        <dbReference type="ARBA" id="ARBA00047960"/>
    </source>
</evidence>
<dbReference type="Pfam" id="PF01323">
    <property type="entry name" value="DSBA"/>
    <property type="match status" value="1"/>
</dbReference>